<evidence type="ECO:0000256" key="1">
    <source>
        <dbReference type="SAM" id="Phobius"/>
    </source>
</evidence>
<protein>
    <submittedName>
        <fullName evidence="2">Uncharacterized protein</fullName>
    </submittedName>
</protein>
<dbReference type="EMBL" id="CALNXK010000195">
    <property type="protein sequence ID" value="CAH3174927.1"/>
    <property type="molecule type" value="Genomic_DNA"/>
</dbReference>
<keyword evidence="1" id="KW-0812">Transmembrane</keyword>
<evidence type="ECO:0000313" key="2">
    <source>
        <dbReference type="EMBL" id="CAH3174927.1"/>
    </source>
</evidence>
<sequence>MSSTSSSRLCNCFRSMWTSTVQCIVSQDESVRRRRRLLLGIVVLLMVDVLWVGSSELTDNEPTFEEMTDEDISTSRSAEVASRSFEIIPRPRRVTFSSVREVRQLSETKVQDFSRTQNNFSRTLVCIYQLP</sequence>
<keyword evidence="1" id="KW-0472">Membrane</keyword>
<feature type="transmembrane region" description="Helical" evidence="1">
    <location>
        <begin position="37"/>
        <end position="54"/>
    </location>
</feature>
<proteinExistence type="predicted"/>
<comment type="caution">
    <text evidence="2">The sequence shown here is derived from an EMBL/GenBank/DDBJ whole genome shotgun (WGS) entry which is preliminary data.</text>
</comment>
<name>A0ABN8R8C5_9CNID</name>
<accession>A0ABN8R8C5</accession>
<organism evidence="2 3">
    <name type="scientific">Porites lobata</name>
    <dbReference type="NCBI Taxonomy" id="104759"/>
    <lineage>
        <taxon>Eukaryota</taxon>
        <taxon>Metazoa</taxon>
        <taxon>Cnidaria</taxon>
        <taxon>Anthozoa</taxon>
        <taxon>Hexacorallia</taxon>
        <taxon>Scleractinia</taxon>
        <taxon>Fungiina</taxon>
        <taxon>Poritidae</taxon>
        <taxon>Porites</taxon>
    </lineage>
</organism>
<gene>
    <name evidence="2" type="ORF">PLOB_00015597</name>
</gene>
<keyword evidence="1" id="KW-1133">Transmembrane helix</keyword>
<dbReference type="Proteomes" id="UP001159405">
    <property type="component" value="Unassembled WGS sequence"/>
</dbReference>
<keyword evidence="3" id="KW-1185">Reference proteome</keyword>
<evidence type="ECO:0000313" key="3">
    <source>
        <dbReference type="Proteomes" id="UP001159405"/>
    </source>
</evidence>
<reference evidence="2 3" key="1">
    <citation type="submission" date="2022-05" db="EMBL/GenBank/DDBJ databases">
        <authorList>
            <consortium name="Genoscope - CEA"/>
            <person name="William W."/>
        </authorList>
    </citation>
    <scope>NUCLEOTIDE SEQUENCE [LARGE SCALE GENOMIC DNA]</scope>
</reference>